<gene>
    <name evidence="1" type="ORF">HPB49_007558</name>
</gene>
<dbReference type="EMBL" id="CM023477">
    <property type="protein sequence ID" value="KAH7937041.1"/>
    <property type="molecule type" value="Genomic_DNA"/>
</dbReference>
<name>A0ACB8C846_DERSI</name>
<comment type="caution">
    <text evidence="1">The sequence shown here is derived from an EMBL/GenBank/DDBJ whole genome shotgun (WGS) entry which is preliminary data.</text>
</comment>
<dbReference type="Proteomes" id="UP000821865">
    <property type="component" value="Chromosome 8"/>
</dbReference>
<accession>A0ACB8C846</accession>
<organism evidence="1 2">
    <name type="scientific">Dermacentor silvarum</name>
    <name type="common">Tick</name>
    <dbReference type="NCBI Taxonomy" id="543639"/>
    <lineage>
        <taxon>Eukaryota</taxon>
        <taxon>Metazoa</taxon>
        <taxon>Ecdysozoa</taxon>
        <taxon>Arthropoda</taxon>
        <taxon>Chelicerata</taxon>
        <taxon>Arachnida</taxon>
        <taxon>Acari</taxon>
        <taxon>Parasitiformes</taxon>
        <taxon>Ixodida</taxon>
        <taxon>Ixodoidea</taxon>
        <taxon>Ixodidae</taxon>
        <taxon>Rhipicephalinae</taxon>
        <taxon>Dermacentor</taxon>
    </lineage>
</organism>
<evidence type="ECO:0000313" key="1">
    <source>
        <dbReference type="EMBL" id="KAH7937041.1"/>
    </source>
</evidence>
<sequence>MPPYRKYRTVHKFGKKRRKCFKRLADSFVSPTITSGTGALSEGESAEAPTASSTTSGESAIPADGELTQRSSATLHRAMARYLKTNRHTRRRRRASPRCPLPAPLEVAARNSDGELTQRSSARIIAISSNERRTKKLRIYRLSRPPSGKLRTLATTRYDTGPSTSAATYTVVDIDIVNELLRKTVCQKCGGNSVSISRGANDYGIAVQMSLECNFCSCLETKWSSRRVSGTAKSNPFEINIFAVRAVQSTGNGQTALNDLFSAMGISHRGLHHKTYQGHLKGRLNPAAMDACAKVLSNSASAVKELYKVLNFGNIGNIAVCFDGSWMTRGHLSHIGVGAVIELFSGYVLNFEVLSNFCLGCKHAPPKKDPGYSAWKENHVCQKNTDSKSGQMEPEAAVAHFERFLSHHGLRYTTMLCDGDSRSIRALEEAKVYGYINVEKEDCINHVQKRMGTALRNLIQKHKTEHGESLSGKGRPTGDLITKLTNYYGWALKSNAGNIDGMHKAVMATYHHICSTDEHPNHSLCPSRANSWCKQCCYC</sequence>
<keyword evidence="2" id="KW-1185">Reference proteome</keyword>
<protein>
    <submittedName>
        <fullName evidence="1">Uncharacterized protein</fullName>
    </submittedName>
</protein>
<proteinExistence type="predicted"/>
<evidence type="ECO:0000313" key="2">
    <source>
        <dbReference type="Proteomes" id="UP000821865"/>
    </source>
</evidence>
<reference evidence="1" key="1">
    <citation type="submission" date="2020-05" db="EMBL/GenBank/DDBJ databases">
        <title>Large-scale comparative analyses of tick genomes elucidate their genetic diversity and vector capacities.</title>
        <authorList>
            <person name="Jia N."/>
            <person name="Wang J."/>
            <person name="Shi W."/>
            <person name="Du L."/>
            <person name="Sun Y."/>
            <person name="Zhan W."/>
            <person name="Jiang J."/>
            <person name="Wang Q."/>
            <person name="Zhang B."/>
            <person name="Ji P."/>
            <person name="Sakyi L.B."/>
            <person name="Cui X."/>
            <person name="Yuan T."/>
            <person name="Jiang B."/>
            <person name="Yang W."/>
            <person name="Lam T.T.-Y."/>
            <person name="Chang Q."/>
            <person name="Ding S."/>
            <person name="Wang X."/>
            <person name="Zhu J."/>
            <person name="Ruan X."/>
            <person name="Zhao L."/>
            <person name="Wei J."/>
            <person name="Que T."/>
            <person name="Du C."/>
            <person name="Cheng J."/>
            <person name="Dai P."/>
            <person name="Han X."/>
            <person name="Huang E."/>
            <person name="Gao Y."/>
            <person name="Liu J."/>
            <person name="Shao H."/>
            <person name="Ye R."/>
            <person name="Li L."/>
            <person name="Wei W."/>
            <person name="Wang X."/>
            <person name="Wang C."/>
            <person name="Yang T."/>
            <person name="Huo Q."/>
            <person name="Li W."/>
            <person name="Guo W."/>
            <person name="Chen H."/>
            <person name="Zhou L."/>
            <person name="Ni X."/>
            <person name="Tian J."/>
            <person name="Zhou Y."/>
            <person name="Sheng Y."/>
            <person name="Liu T."/>
            <person name="Pan Y."/>
            <person name="Xia L."/>
            <person name="Li J."/>
            <person name="Zhao F."/>
            <person name="Cao W."/>
        </authorList>
    </citation>
    <scope>NUCLEOTIDE SEQUENCE</scope>
    <source>
        <strain evidence="1">Dsil-2018</strain>
    </source>
</reference>